<dbReference type="Proteomes" id="UP000298061">
    <property type="component" value="Unassembled WGS sequence"/>
</dbReference>
<comment type="caution">
    <text evidence="1">The sequence shown here is derived from an EMBL/GenBank/DDBJ whole genome shotgun (WGS) entry which is preliminary data.</text>
</comment>
<sequence length="68" mass="7420">GELQKHRETGTELHLPTGAMNEIQDILRAAPADAVAPPRAALADLQAELQATRLSLTTHVEKTRARLR</sequence>
<organism evidence="1 2">
    <name type="scientific">Hericium alpestre</name>
    <dbReference type="NCBI Taxonomy" id="135208"/>
    <lineage>
        <taxon>Eukaryota</taxon>
        <taxon>Fungi</taxon>
        <taxon>Dikarya</taxon>
        <taxon>Basidiomycota</taxon>
        <taxon>Agaricomycotina</taxon>
        <taxon>Agaricomycetes</taxon>
        <taxon>Russulales</taxon>
        <taxon>Hericiaceae</taxon>
        <taxon>Hericium</taxon>
    </lineage>
</organism>
<keyword evidence="2" id="KW-1185">Reference proteome</keyword>
<gene>
    <name evidence="1" type="ORF">EWM64_g5189</name>
</gene>
<dbReference type="AlphaFoldDB" id="A0A4Y9ZXS3"/>
<reference evidence="1 2" key="1">
    <citation type="submission" date="2019-02" db="EMBL/GenBank/DDBJ databases">
        <title>Genome sequencing of the rare red list fungi Hericium alpestre (H. flagellum).</title>
        <authorList>
            <person name="Buettner E."/>
            <person name="Kellner H."/>
        </authorList>
    </citation>
    <scope>NUCLEOTIDE SEQUENCE [LARGE SCALE GENOMIC DNA]</scope>
    <source>
        <strain evidence="1 2">DSM 108284</strain>
    </source>
</reference>
<protein>
    <submittedName>
        <fullName evidence="1">Uncharacterized protein</fullName>
    </submittedName>
</protein>
<proteinExistence type="predicted"/>
<evidence type="ECO:0000313" key="1">
    <source>
        <dbReference type="EMBL" id="TFY78823.1"/>
    </source>
</evidence>
<accession>A0A4Y9ZXS3</accession>
<name>A0A4Y9ZXS3_9AGAM</name>
<feature type="non-terminal residue" evidence="1">
    <location>
        <position position="1"/>
    </location>
</feature>
<dbReference type="EMBL" id="SFCI01000610">
    <property type="protein sequence ID" value="TFY78823.1"/>
    <property type="molecule type" value="Genomic_DNA"/>
</dbReference>
<evidence type="ECO:0000313" key="2">
    <source>
        <dbReference type="Proteomes" id="UP000298061"/>
    </source>
</evidence>